<dbReference type="RefSeq" id="WP_425544662.1">
    <property type="nucleotide sequence ID" value="NZ_BAAACF010000006.1"/>
</dbReference>
<dbReference type="Pfam" id="PF04073">
    <property type="entry name" value="tRNA_edit"/>
    <property type="match status" value="1"/>
</dbReference>
<dbReference type="PANTHER" id="PTHR31423">
    <property type="entry name" value="YBAK DOMAIN-CONTAINING PROTEIN"/>
    <property type="match status" value="1"/>
</dbReference>
<sequence>MIREEEKRVYDVLKELNIDYIRYEHPAIFTIEEANNLNIHMEGQHCKNLFIRNRKGDIHYLLIITEWKQVNLKDLSKEIESSSLSFASEERLYKYLSLTPGSVTPFGLINDKEKSVKVLIDKDLINCNKISFHPNVNTATITISYDDFEKFLHHQGNEFNYIKI</sequence>
<evidence type="ECO:0000256" key="1">
    <source>
        <dbReference type="ARBA" id="ARBA00010201"/>
    </source>
</evidence>
<dbReference type="InterPro" id="IPR036754">
    <property type="entry name" value="YbaK/aa-tRNA-synt-asso_dom_sf"/>
</dbReference>
<comment type="caution">
    <text evidence="3">The sequence shown here is derived from an EMBL/GenBank/DDBJ whole genome shotgun (WGS) entry which is preliminary data.</text>
</comment>
<evidence type="ECO:0000313" key="3">
    <source>
        <dbReference type="EMBL" id="GAA0729599.1"/>
    </source>
</evidence>
<organism evidence="3 4">
    <name type="scientific">Clostridium malenominatum</name>
    <dbReference type="NCBI Taxonomy" id="1539"/>
    <lineage>
        <taxon>Bacteria</taxon>
        <taxon>Bacillati</taxon>
        <taxon>Bacillota</taxon>
        <taxon>Clostridia</taxon>
        <taxon>Eubacteriales</taxon>
        <taxon>Clostridiaceae</taxon>
        <taxon>Clostridium</taxon>
    </lineage>
</organism>
<keyword evidence="4" id="KW-1185">Reference proteome</keyword>
<dbReference type="CDD" id="cd04335">
    <property type="entry name" value="PrdX_deacylase"/>
    <property type="match status" value="1"/>
</dbReference>
<feature type="domain" description="YbaK/aminoacyl-tRNA synthetase-associated" evidence="2">
    <location>
        <begin position="25"/>
        <end position="151"/>
    </location>
</feature>
<evidence type="ECO:0000259" key="2">
    <source>
        <dbReference type="Pfam" id="PF04073"/>
    </source>
</evidence>
<protein>
    <submittedName>
        <fullName evidence="3">Prolyl-tRNA synthetase associated domain-containing protein</fullName>
    </submittedName>
</protein>
<dbReference type="PANTHER" id="PTHR31423:SF3">
    <property type="entry name" value="PROLYL-TRNA SYNTHETASE ASSOCIATED DOMAIN-CONTAINING PROTEIN 1-RELATED"/>
    <property type="match status" value="1"/>
</dbReference>
<reference evidence="4" key="1">
    <citation type="journal article" date="2019" name="Int. J. Syst. Evol. Microbiol.">
        <title>The Global Catalogue of Microorganisms (GCM) 10K type strain sequencing project: providing services to taxonomists for standard genome sequencing and annotation.</title>
        <authorList>
            <consortium name="The Broad Institute Genomics Platform"/>
            <consortium name="The Broad Institute Genome Sequencing Center for Infectious Disease"/>
            <person name="Wu L."/>
            <person name="Ma J."/>
        </authorList>
    </citation>
    <scope>NUCLEOTIDE SEQUENCE [LARGE SCALE GENOMIC DNA]</scope>
    <source>
        <strain evidence="4">JCM 1405</strain>
    </source>
</reference>
<dbReference type="InterPro" id="IPR040285">
    <property type="entry name" value="ProX/PRXD1"/>
</dbReference>
<name>A0ABP3UGH3_9CLOT</name>
<dbReference type="Proteomes" id="UP001500339">
    <property type="component" value="Unassembled WGS sequence"/>
</dbReference>
<gene>
    <name evidence="3" type="ORF">GCM10008905_29770</name>
</gene>
<evidence type="ECO:0000313" key="4">
    <source>
        <dbReference type="Proteomes" id="UP001500339"/>
    </source>
</evidence>
<comment type="similarity">
    <text evidence="1">Belongs to the PRORSD1 family.</text>
</comment>
<dbReference type="SUPFAM" id="SSF55826">
    <property type="entry name" value="YbaK/ProRS associated domain"/>
    <property type="match status" value="1"/>
</dbReference>
<dbReference type="Gene3D" id="3.90.960.10">
    <property type="entry name" value="YbaK/aminoacyl-tRNA synthetase-associated domain"/>
    <property type="match status" value="1"/>
</dbReference>
<dbReference type="InterPro" id="IPR007214">
    <property type="entry name" value="YbaK/aa-tRNA-synth-assoc-dom"/>
</dbReference>
<accession>A0ABP3UGH3</accession>
<dbReference type="EMBL" id="BAAACF010000006">
    <property type="protein sequence ID" value="GAA0729599.1"/>
    <property type="molecule type" value="Genomic_DNA"/>
</dbReference>
<proteinExistence type="inferred from homology"/>